<keyword evidence="2" id="KW-0808">Transferase</keyword>
<dbReference type="EMBL" id="JBEDUW010000005">
    <property type="protein sequence ID" value="KAK9927406.1"/>
    <property type="molecule type" value="Genomic_DNA"/>
</dbReference>
<name>A0AAW1WS70_RUBAR</name>
<reference evidence="4 5" key="1">
    <citation type="journal article" date="2023" name="G3 (Bethesda)">
        <title>A chromosome-length genome assembly and annotation of blackberry (Rubus argutus, cv. 'Hillquist').</title>
        <authorList>
            <person name="Bruna T."/>
            <person name="Aryal R."/>
            <person name="Dudchenko O."/>
            <person name="Sargent D.J."/>
            <person name="Mead D."/>
            <person name="Buti M."/>
            <person name="Cavallini A."/>
            <person name="Hytonen T."/>
            <person name="Andres J."/>
            <person name="Pham M."/>
            <person name="Weisz D."/>
            <person name="Mascagni F."/>
            <person name="Usai G."/>
            <person name="Natali L."/>
            <person name="Bassil N."/>
            <person name="Fernandez G.E."/>
            <person name="Lomsadze A."/>
            <person name="Armour M."/>
            <person name="Olukolu B."/>
            <person name="Poorten T."/>
            <person name="Britton C."/>
            <person name="Davik J."/>
            <person name="Ashrafi H."/>
            <person name="Aiden E.L."/>
            <person name="Borodovsky M."/>
            <person name="Worthington M."/>
        </authorList>
    </citation>
    <scope>NUCLEOTIDE SEQUENCE [LARGE SCALE GENOMIC DNA]</scope>
    <source>
        <strain evidence="4">PI 553951</strain>
    </source>
</reference>
<gene>
    <name evidence="4" type="ORF">M0R45_024590</name>
</gene>
<evidence type="ECO:0000256" key="3">
    <source>
        <dbReference type="ARBA" id="ARBA00023315"/>
    </source>
</evidence>
<evidence type="ECO:0000313" key="4">
    <source>
        <dbReference type="EMBL" id="KAK9927406.1"/>
    </source>
</evidence>
<proteinExistence type="inferred from homology"/>
<evidence type="ECO:0000313" key="5">
    <source>
        <dbReference type="Proteomes" id="UP001457282"/>
    </source>
</evidence>
<dbReference type="PANTHER" id="PTHR31623">
    <property type="entry name" value="F21J9.9"/>
    <property type="match status" value="1"/>
</dbReference>
<protein>
    <submittedName>
        <fullName evidence="4">Uncharacterized protein</fullName>
    </submittedName>
</protein>
<organism evidence="4 5">
    <name type="scientific">Rubus argutus</name>
    <name type="common">Southern blackberry</name>
    <dbReference type="NCBI Taxonomy" id="59490"/>
    <lineage>
        <taxon>Eukaryota</taxon>
        <taxon>Viridiplantae</taxon>
        <taxon>Streptophyta</taxon>
        <taxon>Embryophyta</taxon>
        <taxon>Tracheophyta</taxon>
        <taxon>Spermatophyta</taxon>
        <taxon>Magnoliopsida</taxon>
        <taxon>eudicotyledons</taxon>
        <taxon>Gunneridae</taxon>
        <taxon>Pentapetalae</taxon>
        <taxon>rosids</taxon>
        <taxon>fabids</taxon>
        <taxon>Rosales</taxon>
        <taxon>Rosaceae</taxon>
        <taxon>Rosoideae</taxon>
        <taxon>Rosoideae incertae sedis</taxon>
        <taxon>Rubus</taxon>
    </lineage>
</organism>
<accession>A0AAW1WS70</accession>
<keyword evidence="5" id="KW-1185">Reference proteome</keyword>
<dbReference type="Gene3D" id="3.30.559.10">
    <property type="entry name" value="Chloramphenicol acetyltransferase-like domain"/>
    <property type="match status" value="1"/>
</dbReference>
<dbReference type="Pfam" id="PF02458">
    <property type="entry name" value="Transferase"/>
    <property type="match status" value="1"/>
</dbReference>
<dbReference type="AlphaFoldDB" id="A0AAW1WS70"/>
<comment type="caution">
    <text evidence="4">The sequence shown here is derived from an EMBL/GenBank/DDBJ whole genome shotgun (WGS) entry which is preliminary data.</text>
</comment>
<dbReference type="GO" id="GO:0016746">
    <property type="term" value="F:acyltransferase activity"/>
    <property type="evidence" value="ECO:0007669"/>
    <property type="project" value="UniProtKB-KW"/>
</dbReference>
<comment type="similarity">
    <text evidence="1">Belongs to the plant acyltransferase family.</text>
</comment>
<sequence>MVNVVVSVISRDTIKPSAASPSLHLLKPYKLSIFDQLTPNTYVPMLFFYPIIDPNFNLSQTLTHLRNSLSETLTLYYPLSGRIKNNLYIDDFDAGIPYLEARVNCPMIEFLKLRETELLNYFVPFHPFVKEMDSDLLPLVACQVNVFDGGIAIGVSLSHKLIDGVTANAFLTTWAAVFRGCRKEIIYPRLSQASLVFPQRNNLPERYVALMDRLWFEEKKFVTRRFMFDAIAISALQVKANSKHVPKANTY</sequence>
<dbReference type="Proteomes" id="UP001457282">
    <property type="component" value="Unassembled WGS sequence"/>
</dbReference>
<evidence type="ECO:0000256" key="1">
    <source>
        <dbReference type="ARBA" id="ARBA00009861"/>
    </source>
</evidence>
<keyword evidence="3" id="KW-0012">Acyltransferase</keyword>
<dbReference type="InterPro" id="IPR023213">
    <property type="entry name" value="CAT-like_dom_sf"/>
</dbReference>
<dbReference type="PANTHER" id="PTHR31623:SF20">
    <property type="entry name" value="VINORINE SYNTHASE-LIKE"/>
    <property type="match status" value="1"/>
</dbReference>
<evidence type="ECO:0000256" key="2">
    <source>
        <dbReference type="ARBA" id="ARBA00022679"/>
    </source>
</evidence>